<evidence type="ECO:0000313" key="2">
    <source>
        <dbReference type="Proteomes" id="UP000295131"/>
    </source>
</evidence>
<dbReference type="RefSeq" id="WP_133285349.1">
    <property type="nucleotide sequence ID" value="NZ_SMSI01000003.1"/>
</dbReference>
<evidence type="ECO:0000313" key="1">
    <source>
        <dbReference type="EMBL" id="TDH35064.1"/>
    </source>
</evidence>
<dbReference type="AlphaFoldDB" id="A0A4R5PJL1"/>
<comment type="caution">
    <text evidence="1">The sequence shown here is derived from an EMBL/GenBank/DDBJ whole genome shotgun (WGS) entry which is preliminary data.</text>
</comment>
<dbReference type="Pfam" id="PF04250">
    <property type="entry name" value="DUF429"/>
    <property type="match status" value="1"/>
</dbReference>
<dbReference type="PIRSF" id="PIRSF018008">
    <property type="entry name" value="UCP018008"/>
    <property type="match status" value="1"/>
</dbReference>
<organism evidence="1 2">
    <name type="scientific">Pseudohoeflea suaedae</name>
    <dbReference type="NCBI Taxonomy" id="877384"/>
    <lineage>
        <taxon>Bacteria</taxon>
        <taxon>Pseudomonadati</taxon>
        <taxon>Pseudomonadota</taxon>
        <taxon>Alphaproteobacteria</taxon>
        <taxon>Hyphomicrobiales</taxon>
        <taxon>Rhizobiaceae</taxon>
        <taxon>Pseudohoeflea</taxon>
    </lineage>
</organism>
<proteinExistence type="predicted"/>
<name>A0A4R5PJL1_9HYPH</name>
<dbReference type="EMBL" id="SMSI01000003">
    <property type="protein sequence ID" value="TDH35064.1"/>
    <property type="molecule type" value="Genomic_DNA"/>
</dbReference>
<dbReference type="Proteomes" id="UP000295131">
    <property type="component" value="Unassembled WGS sequence"/>
</dbReference>
<gene>
    <name evidence="1" type="ORF">E2A64_15225</name>
</gene>
<sequence>MTTQSFSVIGFDSAWTDKPEAPGAVCVIHSNEAGDVSFREPELASFAQALTAIDSERSISRMCLVSIDQPTIVPNVTSLRPVDRVTGSLISWIGGGVQPANRSKMGMFDDDAPIWRFKENLAAIENPEQARHATDGTYVMEVFPALALAGINADYCVRLGGPRYNPARRKTFEISHWKSVVNLVTDFGARLDVHDLKSWCDEQLQLERPRKADQDKLDAVICALIGLHWKIAPRHQSVMIGDLSTGYMVAPALNGVHERLKTKGRETGVPIDGVLPAQ</sequence>
<reference evidence="1 2" key="1">
    <citation type="journal article" date="2013" name="Int. J. Syst. Evol. Microbiol.">
        <title>Hoeflea suaedae sp. nov., an endophytic bacterium isolated from the root of the halophyte Suaeda maritima.</title>
        <authorList>
            <person name="Chung E.J."/>
            <person name="Park J.A."/>
            <person name="Pramanik P."/>
            <person name="Bibi F."/>
            <person name="Jeon C.O."/>
            <person name="Chung Y.R."/>
        </authorList>
    </citation>
    <scope>NUCLEOTIDE SEQUENCE [LARGE SCALE GENOMIC DNA]</scope>
    <source>
        <strain evidence="1 2">YC6898</strain>
    </source>
</reference>
<dbReference type="InterPro" id="IPR007362">
    <property type="entry name" value="DUF429"/>
</dbReference>
<dbReference type="OrthoDB" id="9801824at2"/>
<protein>
    <submittedName>
        <fullName evidence="1">DUF429 domain-containing protein</fullName>
    </submittedName>
</protein>
<dbReference type="InterPro" id="IPR008306">
    <property type="entry name" value="UCP018008"/>
</dbReference>
<accession>A0A4R5PJL1</accession>
<keyword evidence="2" id="KW-1185">Reference proteome</keyword>